<dbReference type="InterPro" id="IPR023210">
    <property type="entry name" value="NADP_OxRdtase_dom"/>
</dbReference>
<dbReference type="Gene3D" id="3.20.20.100">
    <property type="entry name" value="NADP-dependent oxidoreductase domain"/>
    <property type="match status" value="1"/>
</dbReference>
<dbReference type="OrthoDB" id="48988at2759"/>
<dbReference type="PANTHER" id="PTHR43364">
    <property type="entry name" value="NADH-SPECIFIC METHYLGLYOXAL REDUCTASE-RELATED"/>
    <property type="match status" value="1"/>
</dbReference>
<comment type="caution">
    <text evidence="3">The sequence shown here is derived from an EMBL/GenBank/DDBJ whole genome shotgun (WGS) entry which is preliminary data.</text>
</comment>
<accession>A0A0E9NPL2</accession>
<evidence type="ECO:0000256" key="1">
    <source>
        <dbReference type="ARBA" id="ARBA00023002"/>
    </source>
</evidence>
<dbReference type="STRING" id="698492.A0A0E9NPL2"/>
<feature type="domain" description="NADP-dependent oxidoreductase" evidence="2">
    <location>
        <begin position="9"/>
        <end position="310"/>
    </location>
</feature>
<evidence type="ECO:0000313" key="3">
    <source>
        <dbReference type="EMBL" id="GAO51743.1"/>
    </source>
</evidence>
<dbReference type="PANTHER" id="PTHR43364:SF4">
    <property type="entry name" value="NAD(P)-LINKED OXIDOREDUCTASE SUPERFAMILY PROTEIN"/>
    <property type="match status" value="1"/>
</dbReference>
<sequence>MPNTSDNVKIILGTGAFGQDTGPKAIESMTTVEEAREAIDLFKSYGHNELDTARNYGRGASEELLGHMNLGEQGILVNTKVHPRVPGGFNAENVCARMQESLKALQTEKVHVYFLHAPDAATPLEETLKAINHLYEHAFFEKFGISNYSTADVRKILSICDKKKYIRPTVYQGNYNALGRAAESDGLFSLLRENGMAFHAFSPLGAGLLSGKFKSKDDMDKDEFGRSQVVLRQIYKKWFSHGTYFEALKVLNRAAEKHKMSTVEIALRWIRYHSALSAEHGDAVILGFSTKTQLEQSLNYVDAGKLPDELAEVANSLWDLAEDERPSHAFLEGIMPGTIKSDSGADTAS</sequence>
<reference evidence="3 4" key="2">
    <citation type="journal article" date="2014" name="J. Gen. Appl. Microbiol.">
        <title>The early diverging ascomycetous budding yeast Saitoella complicata has three histone deacetylases belonging to the Clr6, Hos2, and Rpd3 lineages.</title>
        <authorList>
            <person name="Nishida H."/>
            <person name="Matsumoto T."/>
            <person name="Kondo S."/>
            <person name="Hamamoto M."/>
            <person name="Yoshikawa H."/>
        </authorList>
    </citation>
    <scope>NUCLEOTIDE SEQUENCE [LARGE SCALE GENOMIC DNA]</scope>
    <source>
        <strain evidence="3 4">NRRL Y-17804</strain>
    </source>
</reference>
<dbReference type="InterPro" id="IPR036812">
    <property type="entry name" value="NAD(P)_OxRdtase_dom_sf"/>
</dbReference>
<dbReference type="OMA" id="HEYDCAR"/>
<dbReference type="CDD" id="cd19075">
    <property type="entry name" value="AKR_AKR7A1-5"/>
    <property type="match status" value="1"/>
</dbReference>
<dbReference type="EMBL" id="BACD03000051">
    <property type="protein sequence ID" value="GAO51743.1"/>
    <property type="molecule type" value="Genomic_DNA"/>
</dbReference>
<reference evidence="3 4" key="1">
    <citation type="journal article" date="2011" name="J. Gen. Appl. Microbiol.">
        <title>Draft genome sequencing of the enigmatic yeast Saitoella complicata.</title>
        <authorList>
            <person name="Nishida H."/>
            <person name="Hamamoto M."/>
            <person name="Sugiyama J."/>
        </authorList>
    </citation>
    <scope>NUCLEOTIDE SEQUENCE [LARGE SCALE GENOMIC DNA]</scope>
    <source>
        <strain evidence="3 4">NRRL Y-17804</strain>
    </source>
</reference>
<name>A0A0E9NPL2_SAICN</name>
<organism evidence="3 4">
    <name type="scientific">Saitoella complicata (strain BCRC 22490 / CBS 7301 / JCM 7358 / NBRC 10748 / NRRL Y-17804)</name>
    <dbReference type="NCBI Taxonomy" id="698492"/>
    <lineage>
        <taxon>Eukaryota</taxon>
        <taxon>Fungi</taxon>
        <taxon>Dikarya</taxon>
        <taxon>Ascomycota</taxon>
        <taxon>Taphrinomycotina</taxon>
        <taxon>Taphrinomycotina incertae sedis</taxon>
        <taxon>Saitoella</taxon>
    </lineage>
</organism>
<reference evidence="3 4" key="3">
    <citation type="journal article" date="2015" name="Genome Announc.">
        <title>Draft Genome Sequence of the Archiascomycetous Yeast Saitoella complicata.</title>
        <authorList>
            <person name="Yamauchi K."/>
            <person name="Kondo S."/>
            <person name="Hamamoto M."/>
            <person name="Takahashi Y."/>
            <person name="Ogura Y."/>
            <person name="Hayashi T."/>
            <person name="Nishida H."/>
        </authorList>
    </citation>
    <scope>NUCLEOTIDE SEQUENCE [LARGE SCALE GENOMIC DNA]</scope>
    <source>
        <strain evidence="3 4">NRRL Y-17804</strain>
    </source>
</reference>
<evidence type="ECO:0000313" key="4">
    <source>
        <dbReference type="Proteomes" id="UP000033140"/>
    </source>
</evidence>
<proteinExistence type="predicted"/>
<keyword evidence="4" id="KW-1185">Reference proteome</keyword>
<dbReference type="InterPro" id="IPR050523">
    <property type="entry name" value="AKR_Detox_Biosynth"/>
</dbReference>
<dbReference type="SUPFAM" id="SSF51430">
    <property type="entry name" value="NAD(P)-linked oxidoreductase"/>
    <property type="match status" value="1"/>
</dbReference>
<dbReference type="Proteomes" id="UP000033140">
    <property type="component" value="Unassembled WGS sequence"/>
</dbReference>
<dbReference type="AlphaFoldDB" id="A0A0E9NPL2"/>
<dbReference type="GO" id="GO:0016491">
    <property type="term" value="F:oxidoreductase activity"/>
    <property type="evidence" value="ECO:0007669"/>
    <property type="project" value="UniProtKB-KW"/>
</dbReference>
<dbReference type="Pfam" id="PF00248">
    <property type="entry name" value="Aldo_ket_red"/>
    <property type="match status" value="1"/>
</dbReference>
<dbReference type="RefSeq" id="XP_019023485.1">
    <property type="nucleotide sequence ID" value="XM_019171908.1"/>
</dbReference>
<gene>
    <name evidence="3" type="ORF">G7K_5836-t1</name>
</gene>
<evidence type="ECO:0000259" key="2">
    <source>
        <dbReference type="Pfam" id="PF00248"/>
    </source>
</evidence>
<keyword evidence="1" id="KW-0560">Oxidoreductase</keyword>
<protein>
    <recommendedName>
        <fullName evidence="2">NADP-dependent oxidoreductase domain-containing protein</fullName>
    </recommendedName>
</protein>